<dbReference type="InterPro" id="IPR036663">
    <property type="entry name" value="Fumarylacetoacetase_C_sf"/>
</dbReference>
<dbReference type="SUPFAM" id="SSF56529">
    <property type="entry name" value="FAH"/>
    <property type="match status" value="1"/>
</dbReference>
<reference evidence="4 5" key="1">
    <citation type="submission" date="2024-09" db="EMBL/GenBank/DDBJ databases">
        <authorList>
            <person name="Sun Q."/>
            <person name="Mori K."/>
        </authorList>
    </citation>
    <scope>NUCLEOTIDE SEQUENCE [LARGE SCALE GENOMIC DNA]</scope>
    <source>
        <strain evidence="4 5">TBRC 3947</strain>
    </source>
</reference>
<dbReference type="PANTHER" id="PTHR42796:SF4">
    <property type="entry name" value="FUMARYLACETOACETATE HYDROLASE DOMAIN-CONTAINING PROTEIN 2A"/>
    <property type="match status" value="1"/>
</dbReference>
<feature type="domain" description="Fumarylacetoacetase-like C-terminal" evidence="3">
    <location>
        <begin position="74"/>
        <end position="277"/>
    </location>
</feature>
<keyword evidence="4" id="KW-0378">Hydrolase</keyword>
<organism evidence="4 5">
    <name type="scientific">Phytohabitans kaempferiae</name>
    <dbReference type="NCBI Taxonomy" id="1620943"/>
    <lineage>
        <taxon>Bacteria</taxon>
        <taxon>Bacillati</taxon>
        <taxon>Actinomycetota</taxon>
        <taxon>Actinomycetes</taxon>
        <taxon>Micromonosporales</taxon>
        <taxon>Micromonosporaceae</taxon>
    </lineage>
</organism>
<sequence>MRVANVDGRATVVDDAGGGLDVANASDGRFPSDPQRLLECWDEFRDWAAGRSTVADAVVDETRVGPPTPAPRQVFAVALNYAEHADESQMGRPDSPPVFTKFPTSITGPGARVVLPSPNVDWEVELVVAIGRRAYQVAEKDAWDHVAGLMVGQDLSERVVQLAGPVPQFSLGKSYPGFAPLGPALVTADEIDNPDDLELGCELDGEVLQRGRTRDMIFSVPELIARLSVVCPLLPGDIIFTGTPSGVGAARDPKRFLTPGSRLTSSLAGVGELRNELVAGPGYPSSVT</sequence>
<evidence type="ECO:0000313" key="4">
    <source>
        <dbReference type="EMBL" id="MFC0532344.1"/>
    </source>
</evidence>
<keyword evidence="5" id="KW-1185">Reference proteome</keyword>
<gene>
    <name evidence="4" type="ORF">ACFFIA_32325</name>
</gene>
<dbReference type="RefSeq" id="WP_377258233.1">
    <property type="nucleotide sequence ID" value="NZ_JBHLUH010000070.1"/>
</dbReference>
<dbReference type="GO" id="GO:0016787">
    <property type="term" value="F:hydrolase activity"/>
    <property type="evidence" value="ECO:0007669"/>
    <property type="project" value="UniProtKB-KW"/>
</dbReference>
<name>A0ABV6MCN5_9ACTN</name>
<dbReference type="PANTHER" id="PTHR42796">
    <property type="entry name" value="FUMARYLACETOACETATE HYDROLASE DOMAIN-CONTAINING PROTEIN 2A-RELATED"/>
    <property type="match status" value="1"/>
</dbReference>
<dbReference type="Proteomes" id="UP001589867">
    <property type="component" value="Unassembled WGS sequence"/>
</dbReference>
<proteinExistence type="inferred from homology"/>
<evidence type="ECO:0000259" key="3">
    <source>
        <dbReference type="Pfam" id="PF01557"/>
    </source>
</evidence>
<accession>A0ABV6MCN5</accession>
<dbReference type="EMBL" id="JBHLUH010000070">
    <property type="protein sequence ID" value="MFC0532344.1"/>
    <property type="molecule type" value="Genomic_DNA"/>
</dbReference>
<comment type="caution">
    <text evidence="4">The sequence shown here is derived from an EMBL/GenBank/DDBJ whole genome shotgun (WGS) entry which is preliminary data.</text>
</comment>
<dbReference type="InterPro" id="IPR051121">
    <property type="entry name" value="FAH"/>
</dbReference>
<comment type="similarity">
    <text evidence="1">Belongs to the FAH family.</text>
</comment>
<dbReference type="Pfam" id="PF01557">
    <property type="entry name" value="FAA_hydrolase"/>
    <property type="match status" value="1"/>
</dbReference>
<keyword evidence="2" id="KW-0479">Metal-binding</keyword>
<evidence type="ECO:0000313" key="5">
    <source>
        <dbReference type="Proteomes" id="UP001589867"/>
    </source>
</evidence>
<evidence type="ECO:0000256" key="1">
    <source>
        <dbReference type="ARBA" id="ARBA00010211"/>
    </source>
</evidence>
<evidence type="ECO:0000256" key="2">
    <source>
        <dbReference type="ARBA" id="ARBA00022723"/>
    </source>
</evidence>
<dbReference type="InterPro" id="IPR011234">
    <property type="entry name" value="Fumarylacetoacetase-like_C"/>
</dbReference>
<protein>
    <submittedName>
        <fullName evidence="4">Fumarylacetoacetate hydrolase family protein</fullName>
    </submittedName>
</protein>
<dbReference type="Gene3D" id="3.90.850.10">
    <property type="entry name" value="Fumarylacetoacetase-like, C-terminal domain"/>
    <property type="match status" value="1"/>
</dbReference>